<feature type="coiled-coil region" evidence="1">
    <location>
        <begin position="68"/>
        <end position="95"/>
    </location>
</feature>
<dbReference type="GO" id="GO:0003677">
    <property type="term" value="F:DNA binding"/>
    <property type="evidence" value="ECO:0007669"/>
    <property type="project" value="InterPro"/>
</dbReference>
<evidence type="ECO:0000256" key="1">
    <source>
        <dbReference type="SAM" id="Coils"/>
    </source>
</evidence>
<dbReference type="Gene3D" id="1.10.10.10">
    <property type="entry name" value="Winged helix-like DNA-binding domain superfamily/Winged helix DNA-binding domain"/>
    <property type="match status" value="1"/>
</dbReference>
<dbReference type="Pfam" id="PF01527">
    <property type="entry name" value="HTH_Tnp_1"/>
    <property type="match status" value="1"/>
</dbReference>
<dbReference type="InterPro" id="IPR002514">
    <property type="entry name" value="Transposase_8"/>
</dbReference>
<dbReference type="InterPro" id="IPR009057">
    <property type="entry name" value="Homeodomain-like_sf"/>
</dbReference>
<dbReference type="AlphaFoldDB" id="A0A2N3VK10"/>
<name>A0A2N3VK10_9NOCA</name>
<keyword evidence="3" id="KW-1185">Reference proteome</keyword>
<dbReference type="SUPFAM" id="SSF46689">
    <property type="entry name" value="Homeodomain-like"/>
    <property type="match status" value="1"/>
</dbReference>
<gene>
    <name evidence="2" type="ORF">ATK86_6431</name>
</gene>
<organism evidence="2 3">
    <name type="scientific">Nocardia fluminea</name>
    <dbReference type="NCBI Taxonomy" id="134984"/>
    <lineage>
        <taxon>Bacteria</taxon>
        <taxon>Bacillati</taxon>
        <taxon>Actinomycetota</taxon>
        <taxon>Actinomycetes</taxon>
        <taxon>Mycobacteriales</taxon>
        <taxon>Nocardiaceae</taxon>
        <taxon>Nocardia</taxon>
    </lineage>
</organism>
<evidence type="ECO:0000313" key="3">
    <source>
        <dbReference type="Proteomes" id="UP000233766"/>
    </source>
</evidence>
<reference evidence="2 3" key="1">
    <citation type="submission" date="2017-12" db="EMBL/GenBank/DDBJ databases">
        <title>Sequencing the genomes of 1000 Actinobacteria strains.</title>
        <authorList>
            <person name="Klenk H.-P."/>
        </authorList>
    </citation>
    <scope>NUCLEOTIDE SEQUENCE [LARGE SCALE GENOMIC DNA]</scope>
    <source>
        <strain evidence="2 3">DSM 44489</strain>
    </source>
</reference>
<dbReference type="GO" id="GO:0004803">
    <property type="term" value="F:transposase activity"/>
    <property type="evidence" value="ECO:0007669"/>
    <property type="project" value="InterPro"/>
</dbReference>
<proteinExistence type="predicted"/>
<dbReference type="InterPro" id="IPR036388">
    <property type="entry name" value="WH-like_DNA-bd_sf"/>
</dbReference>
<accession>A0A2N3VK10</accession>
<dbReference type="EMBL" id="PJMW01000002">
    <property type="protein sequence ID" value="PKV81953.1"/>
    <property type="molecule type" value="Genomic_DNA"/>
</dbReference>
<dbReference type="GO" id="GO:0006313">
    <property type="term" value="P:DNA transposition"/>
    <property type="evidence" value="ECO:0007669"/>
    <property type="project" value="InterPro"/>
</dbReference>
<protein>
    <submittedName>
        <fullName evidence="2">Transposase</fullName>
    </submittedName>
</protein>
<evidence type="ECO:0000313" key="2">
    <source>
        <dbReference type="EMBL" id="PKV81953.1"/>
    </source>
</evidence>
<comment type="caution">
    <text evidence="2">The sequence shown here is derived from an EMBL/GenBank/DDBJ whole genome shotgun (WGS) entry which is preliminary data.</text>
</comment>
<keyword evidence="1" id="KW-0175">Coiled coil</keyword>
<sequence length="108" mass="12339">MPKRYPPEVREKALRLVLERLDEFESPYAAAKVIGPLVDVHYETLRVWVKKAMTEGSRPGKESAGGLAAAEREELAKLRKEVRDLKQANEILKLASAFFARELDPRHR</sequence>
<dbReference type="Proteomes" id="UP000233766">
    <property type="component" value="Unassembled WGS sequence"/>
</dbReference>
<dbReference type="RefSeq" id="WP_170112238.1">
    <property type="nucleotide sequence ID" value="NZ_PJMW01000002.1"/>
</dbReference>